<dbReference type="Proteomes" id="UP000479710">
    <property type="component" value="Unassembled WGS sequence"/>
</dbReference>
<comment type="similarity">
    <text evidence="2">Belongs to the Tdpoz family.</text>
</comment>
<dbReference type="Gene3D" id="3.30.710.10">
    <property type="entry name" value="Potassium Channel Kv1.1, Chain A"/>
    <property type="match status" value="1"/>
</dbReference>
<evidence type="ECO:0000259" key="3">
    <source>
        <dbReference type="PROSITE" id="PS50097"/>
    </source>
</evidence>
<dbReference type="PANTHER" id="PTHR26379">
    <property type="entry name" value="BTB/POZ AND MATH DOMAIN-CONTAINING PROTEIN 1"/>
    <property type="match status" value="1"/>
</dbReference>
<dbReference type="PANTHER" id="PTHR26379:SF187">
    <property type="entry name" value="OS07G0655300 PROTEIN"/>
    <property type="match status" value="1"/>
</dbReference>
<feature type="domain" description="BTB" evidence="3">
    <location>
        <begin position="86"/>
        <end position="153"/>
    </location>
</feature>
<dbReference type="SMART" id="SM00225">
    <property type="entry name" value="BTB"/>
    <property type="match status" value="1"/>
</dbReference>
<dbReference type="InterPro" id="IPR011333">
    <property type="entry name" value="SKP1/BTB/POZ_sf"/>
</dbReference>
<dbReference type="CDD" id="cd18280">
    <property type="entry name" value="BTB_POZ_BPM_plant"/>
    <property type="match status" value="1"/>
</dbReference>
<gene>
    <name evidence="4" type="ORF">E2562_037620</name>
</gene>
<dbReference type="InterPro" id="IPR056423">
    <property type="entry name" value="BACK_BPM_SPOP"/>
</dbReference>
<dbReference type="SUPFAM" id="SSF49599">
    <property type="entry name" value="TRAF domain-like"/>
    <property type="match status" value="1"/>
</dbReference>
<keyword evidence="5" id="KW-1185">Reference proteome</keyword>
<evidence type="ECO:0000256" key="2">
    <source>
        <dbReference type="ARBA" id="ARBA00010846"/>
    </source>
</evidence>
<dbReference type="SUPFAM" id="SSF54695">
    <property type="entry name" value="POZ domain"/>
    <property type="match status" value="1"/>
</dbReference>
<dbReference type="InterPro" id="IPR045005">
    <property type="entry name" value="BPM1-6"/>
</dbReference>
<dbReference type="InterPro" id="IPR002083">
    <property type="entry name" value="MATH/TRAF_dom"/>
</dbReference>
<dbReference type="GO" id="GO:0016567">
    <property type="term" value="P:protein ubiquitination"/>
    <property type="evidence" value="ECO:0007669"/>
    <property type="project" value="InterPro"/>
</dbReference>
<dbReference type="OrthoDB" id="1878800at2759"/>
<proteinExistence type="inferred from homology"/>
<name>A0A6G1CCX6_9ORYZ</name>
<evidence type="ECO:0000313" key="4">
    <source>
        <dbReference type="EMBL" id="KAF0897493.1"/>
    </source>
</evidence>
<protein>
    <recommendedName>
        <fullName evidence="3">BTB domain-containing protein</fullName>
    </recommendedName>
</protein>
<dbReference type="PROSITE" id="PS50097">
    <property type="entry name" value="BTB"/>
    <property type="match status" value="1"/>
</dbReference>
<sequence>MTDPVLPQREQLVDERPHIPLPQTYYTYGYPHFISPEKLENPAYLKDDSFTFLWDITVERPPFVVDVPPSTLCWHLGDLLGETEGADVTLDVGGETFTAHRYVLASRSLVFKAQLFGPMKVENGTTIRVDDMHPDVFRVLLHFIYTDELPAEGDDKDDGEAIMAQHLLVAADKYDLPRLKLICENKLSKRLDVSTVATTLALAEQHGCHGLKEVILRFLKLPSNMEAVGRTVGYRHLRESCPSLFISGLIRPSENSNGASPTGY</sequence>
<dbReference type="InterPro" id="IPR000210">
    <property type="entry name" value="BTB/POZ_dom"/>
</dbReference>
<accession>A0A6G1CCX6</accession>
<dbReference type="Pfam" id="PF24570">
    <property type="entry name" value="BACK_BPM_SPOP"/>
    <property type="match status" value="1"/>
</dbReference>
<evidence type="ECO:0000256" key="1">
    <source>
        <dbReference type="ARBA" id="ARBA00004906"/>
    </source>
</evidence>
<reference evidence="4 5" key="1">
    <citation type="submission" date="2019-11" db="EMBL/GenBank/DDBJ databases">
        <title>Whole genome sequence of Oryza granulata.</title>
        <authorList>
            <person name="Li W."/>
        </authorList>
    </citation>
    <scope>NUCLEOTIDE SEQUENCE [LARGE SCALE GENOMIC DNA]</scope>
    <source>
        <strain evidence="5">cv. Menghai</strain>
        <tissue evidence="4">Leaf</tissue>
    </source>
</reference>
<dbReference type="AlphaFoldDB" id="A0A6G1CCX6"/>
<evidence type="ECO:0000313" key="5">
    <source>
        <dbReference type="Proteomes" id="UP000479710"/>
    </source>
</evidence>
<dbReference type="Pfam" id="PF00651">
    <property type="entry name" value="BTB"/>
    <property type="match status" value="1"/>
</dbReference>
<organism evidence="4 5">
    <name type="scientific">Oryza meyeriana var. granulata</name>
    <dbReference type="NCBI Taxonomy" id="110450"/>
    <lineage>
        <taxon>Eukaryota</taxon>
        <taxon>Viridiplantae</taxon>
        <taxon>Streptophyta</taxon>
        <taxon>Embryophyta</taxon>
        <taxon>Tracheophyta</taxon>
        <taxon>Spermatophyta</taxon>
        <taxon>Magnoliopsida</taxon>
        <taxon>Liliopsida</taxon>
        <taxon>Poales</taxon>
        <taxon>Poaceae</taxon>
        <taxon>BOP clade</taxon>
        <taxon>Oryzoideae</taxon>
        <taxon>Oryzeae</taxon>
        <taxon>Oryzinae</taxon>
        <taxon>Oryza</taxon>
        <taxon>Oryza meyeriana</taxon>
    </lineage>
</organism>
<dbReference type="EMBL" id="SPHZ02000010">
    <property type="protein sequence ID" value="KAF0897493.1"/>
    <property type="molecule type" value="Genomic_DNA"/>
</dbReference>
<dbReference type="CDD" id="cd00121">
    <property type="entry name" value="MATH"/>
    <property type="match status" value="1"/>
</dbReference>
<comment type="pathway">
    <text evidence="1">Protein modification; protein ubiquitination.</text>
</comment>
<dbReference type="Gene3D" id="1.25.40.420">
    <property type="match status" value="1"/>
</dbReference>
<comment type="caution">
    <text evidence="4">The sequence shown here is derived from an EMBL/GenBank/DDBJ whole genome shotgun (WGS) entry which is preliminary data.</text>
</comment>